<sequence>MAGGIVDIPIPRIVLTTNSIGKRKSARLHRDRYCDVGGLAPADARADTGRARAVAIAAIYEFAATVTLRRCAICNKTSTSPAAAIRPPTSGTAA</sequence>
<gene>
    <name evidence="2" type="ORF">BPS26883_04137</name>
    <name evidence="1" type="ORF">FEQ00_00094</name>
</gene>
<dbReference type="AlphaFoldDB" id="A0A6P2ML40"/>
<protein>
    <submittedName>
        <fullName evidence="2">Uncharacterized protein</fullName>
    </submittedName>
</protein>
<keyword evidence="4" id="KW-1185">Reference proteome</keyword>
<dbReference type="EMBL" id="CABVPP010000033">
    <property type="protein sequence ID" value="VWB86154.1"/>
    <property type="molecule type" value="Genomic_DNA"/>
</dbReference>
<evidence type="ECO:0000313" key="2">
    <source>
        <dbReference type="EMBL" id="VWB86154.1"/>
    </source>
</evidence>
<organism evidence="2 3">
    <name type="scientific">Burkholderia pseudomultivorans</name>
    <dbReference type="NCBI Taxonomy" id="1207504"/>
    <lineage>
        <taxon>Bacteria</taxon>
        <taxon>Pseudomonadati</taxon>
        <taxon>Pseudomonadota</taxon>
        <taxon>Betaproteobacteria</taxon>
        <taxon>Burkholderiales</taxon>
        <taxon>Burkholderiaceae</taxon>
        <taxon>Burkholderia</taxon>
        <taxon>Burkholderia cepacia complex</taxon>
    </lineage>
</organism>
<accession>A0A6P2ML40</accession>
<reference evidence="1 4" key="1">
    <citation type="submission" date="2019-06" db="EMBL/GenBank/DDBJ databases">
        <title>Evolution of Burkholderia multivorans in the lungs of Cystic Fibrosis patients.</title>
        <authorList>
            <person name="Moreira L.M."/>
        </authorList>
    </citation>
    <scope>NUCLEOTIDE SEQUENCE [LARGE SCALE GENOMIC DNA]</scope>
    <source>
        <strain evidence="1 4">VC13239</strain>
    </source>
</reference>
<dbReference type="EMBL" id="VJSY01000001">
    <property type="protein sequence ID" value="MDR8751694.1"/>
    <property type="molecule type" value="Genomic_DNA"/>
</dbReference>
<reference evidence="2 3" key="2">
    <citation type="submission" date="2019-09" db="EMBL/GenBank/DDBJ databases">
        <authorList>
            <person name="Depoorter E."/>
        </authorList>
    </citation>
    <scope>NUCLEOTIDE SEQUENCE [LARGE SCALE GENOMIC DNA]</scope>
    <source>
        <strain evidence="2">LMG 26883</strain>
    </source>
</reference>
<proteinExistence type="predicted"/>
<dbReference type="Proteomes" id="UP000494162">
    <property type="component" value="Unassembled WGS sequence"/>
</dbReference>
<name>A0A6P2ML40_9BURK</name>
<evidence type="ECO:0000313" key="4">
    <source>
        <dbReference type="Proteomes" id="UP001248067"/>
    </source>
</evidence>
<evidence type="ECO:0000313" key="3">
    <source>
        <dbReference type="Proteomes" id="UP000494162"/>
    </source>
</evidence>
<dbReference type="Proteomes" id="UP001248067">
    <property type="component" value="Unassembled WGS sequence"/>
</dbReference>
<evidence type="ECO:0000313" key="1">
    <source>
        <dbReference type="EMBL" id="MDR8751694.1"/>
    </source>
</evidence>